<dbReference type="InterPro" id="IPR038296">
    <property type="entry name" value="ParD_sf"/>
</dbReference>
<dbReference type="Pfam" id="PF03693">
    <property type="entry name" value="ParD_antitoxin"/>
    <property type="match status" value="1"/>
</dbReference>
<evidence type="ECO:0000313" key="5">
    <source>
        <dbReference type="EMBL" id="NYS79237.1"/>
    </source>
</evidence>
<keyword evidence="3" id="KW-1277">Toxin-antitoxin system</keyword>
<evidence type="ECO:0000256" key="3">
    <source>
        <dbReference type="ARBA" id="ARBA00022649"/>
    </source>
</evidence>
<comment type="caution">
    <text evidence="5">The sequence shown here is derived from an EMBL/GenBank/DDBJ whole genome shotgun (WGS) entry which is preliminary data.</text>
</comment>
<dbReference type="CDD" id="cd22231">
    <property type="entry name" value="RHH_NikR_HicB-like"/>
    <property type="match status" value="1"/>
</dbReference>
<dbReference type="PANTHER" id="PTHR36582">
    <property type="entry name" value="ANTITOXIN PARD"/>
    <property type="match status" value="1"/>
</dbReference>
<dbReference type="EMBL" id="JACCDE010000025">
    <property type="protein sequence ID" value="NYS79237.1"/>
    <property type="molecule type" value="Genomic_DNA"/>
</dbReference>
<organism evidence="5 6">
    <name type="scientific">Vreelandella glaciei</name>
    <dbReference type="NCBI Taxonomy" id="186761"/>
    <lineage>
        <taxon>Bacteria</taxon>
        <taxon>Pseudomonadati</taxon>
        <taxon>Pseudomonadota</taxon>
        <taxon>Gammaproteobacteria</taxon>
        <taxon>Oceanospirillales</taxon>
        <taxon>Halomonadaceae</taxon>
        <taxon>Vreelandella</taxon>
    </lineage>
</organism>
<dbReference type="RefSeq" id="WP_035580249.1">
    <property type="nucleotide sequence ID" value="NZ_CAXBPG010000019.1"/>
</dbReference>
<evidence type="ECO:0000256" key="4">
    <source>
        <dbReference type="ARBA" id="ARBA00037106"/>
    </source>
</evidence>
<dbReference type="Gene3D" id="6.10.10.120">
    <property type="entry name" value="Antitoxin ParD1-like"/>
    <property type="match status" value="1"/>
</dbReference>
<dbReference type="GO" id="GO:0006355">
    <property type="term" value="P:regulation of DNA-templated transcription"/>
    <property type="evidence" value="ECO:0007669"/>
    <property type="project" value="InterPro"/>
</dbReference>
<reference evidence="5 6" key="1">
    <citation type="journal article" date="2003" name="Extremophiles">
        <title>Halomonas glaciei sp. nov. isolated from fast ice of Adelie Land, Antarctica.</title>
        <authorList>
            <person name="Reddy G.S."/>
            <person name="Raghavan P.U."/>
            <person name="Sarita N.B."/>
            <person name="Prakash J.S."/>
            <person name="Nagesh N."/>
            <person name="Delille D."/>
            <person name="Shivaji S."/>
        </authorList>
    </citation>
    <scope>NUCLEOTIDE SEQUENCE [LARGE SCALE GENOMIC DNA]</scope>
    <source>
        <strain evidence="5 6">DD39</strain>
    </source>
</reference>
<name>A0A7Z0LV26_9GAMM</name>
<evidence type="ECO:0000256" key="1">
    <source>
        <dbReference type="ARBA" id="ARBA00008580"/>
    </source>
</evidence>
<dbReference type="PANTHER" id="PTHR36582:SF2">
    <property type="entry name" value="ANTITOXIN PARD"/>
    <property type="match status" value="1"/>
</dbReference>
<gene>
    <name evidence="5" type="ORF">HZS80_16195</name>
</gene>
<accession>A0A7Z0LV26</accession>
<comment type="function">
    <text evidence="4">Antitoxin component of a type II toxin-antitoxin (TA) system. Neutralizes the effect of toxin ParE.</text>
</comment>
<dbReference type="Proteomes" id="UP000526892">
    <property type="component" value="Unassembled WGS sequence"/>
</dbReference>
<proteinExistence type="inferred from homology"/>
<keyword evidence="6" id="KW-1185">Reference proteome</keyword>
<dbReference type="SUPFAM" id="SSF47598">
    <property type="entry name" value="Ribbon-helix-helix"/>
    <property type="match status" value="1"/>
</dbReference>
<protein>
    <recommendedName>
        <fullName evidence="2">Antitoxin ParD</fullName>
    </recommendedName>
</protein>
<sequence length="80" mass="8979">MAKNTSITLGDHFENFVTTQVQSGRYGSTSEVIRSALRLLENQETKLHTLRQLLIEGEQSGDADYDLSSFINELDSEKSN</sequence>
<evidence type="ECO:0000256" key="2">
    <source>
        <dbReference type="ARBA" id="ARBA00017940"/>
    </source>
</evidence>
<dbReference type="InterPro" id="IPR010985">
    <property type="entry name" value="Ribbon_hlx_hlx"/>
</dbReference>
<dbReference type="NCBIfam" id="TIGR02606">
    <property type="entry name" value="antidote_CC2985"/>
    <property type="match status" value="1"/>
</dbReference>
<comment type="similarity">
    <text evidence="1">Belongs to the ParD antitoxin family.</text>
</comment>
<dbReference type="AlphaFoldDB" id="A0A7Z0LV26"/>
<evidence type="ECO:0000313" key="6">
    <source>
        <dbReference type="Proteomes" id="UP000526892"/>
    </source>
</evidence>
<dbReference type="InterPro" id="IPR022789">
    <property type="entry name" value="ParD"/>
</dbReference>